<gene>
    <name evidence="6" type="primary">RSB1</name>
    <name evidence="6" type="ORF">QQS21_002486</name>
</gene>
<dbReference type="PANTHER" id="PTHR31465">
    <property type="entry name" value="PROTEIN RTA1-RELATED"/>
    <property type="match status" value="1"/>
</dbReference>
<evidence type="ECO:0000256" key="3">
    <source>
        <dbReference type="ARBA" id="ARBA00022989"/>
    </source>
</evidence>
<accession>A0AAJ0CV13</accession>
<name>A0AAJ0CV13_9HYPO</name>
<evidence type="ECO:0000256" key="5">
    <source>
        <dbReference type="SAM" id="Phobius"/>
    </source>
</evidence>
<dbReference type="Pfam" id="PF04479">
    <property type="entry name" value="RTA1"/>
    <property type="match status" value="1"/>
</dbReference>
<feature type="transmembrane region" description="Helical" evidence="5">
    <location>
        <begin position="113"/>
        <end position="134"/>
    </location>
</feature>
<organism evidence="6 7">
    <name type="scientific">Conoideocrella luteorostrata</name>
    <dbReference type="NCBI Taxonomy" id="1105319"/>
    <lineage>
        <taxon>Eukaryota</taxon>
        <taxon>Fungi</taxon>
        <taxon>Dikarya</taxon>
        <taxon>Ascomycota</taxon>
        <taxon>Pezizomycotina</taxon>
        <taxon>Sordariomycetes</taxon>
        <taxon>Hypocreomycetidae</taxon>
        <taxon>Hypocreales</taxon>
        <taxon>Clavicipitaceae</taxon>
        <taxon>Conoideocrella</taxon>
    </lineage>
</organism>
<evidence type="ECO:0000256" key="1">
    <source>
        <dbReference type="ARBA" id="ARBA00004141"/>
    </source>
</evidence>
<sequence>MASGGCVTDWSNVTLATFNQSLLENPALCTPCTCPLTLQGIQLAWIDYYPTLAGNVLFAAIFGILFVLQIFLGIRHKTRGFMIAMSLGLILEIIGYVGRILLRGSMFEFSYFLMYLICLTIGPAFFSAAIYFTLSRIIVVYVPERARFRPQTYTYIFITFDVIALILQAAGGAVAASEPANSAGAKSGIDVMVAGVAWQVASMAIFGLLSLDYLWRVMHRNPVIHHPNPAFDTLRAKKSFQPHFMIGLFFSALFIFVRSVFRCAELSGGFSGPLANEEITFMILEGTMIILACSLLTAFHPGRVMGTAGWAISSWKNGRSSKV</sequence>
<evidence type="ECO:0000313" key="6">
    <source>
        <dbReference type="EMBL" id="KAK2608910.1"/>
    </source>
</evidence>
<feature type="transmembrane region" description="Helical" evidence="5">
    <location>
        <begin position="244"/>
        <end position="261"/>
    </location>
</feature>
<dbReference type="Proteomes" id="UP001251528">
    <property type="component" value="Unassembled WGS sequence"/>
</dbReference>
<feature type="transmembrane region" description="Helical" evidence="5">
    <location>
        <begin position="155"/>
        <end position="176"/>
    </location>
</feature>
<feature type="transmembrane region" description="Helical" evidence="5">
    <location>
        <begin position="81"/>
        <end position="101"/>
    </location>
</feature>
<evidence type="ECO:0000256" key="4">
    <source>
        <dbReference type="ARBA" id="ARBA00023136"/>
    </source>
</evidence>
<dbReference type="AlphaFoldDB" id="A0AAJ0CV13"/>
<comment type="subcellular location">
    <subcellularLocation>
        <location evidence="1">Membrane</location>
        <topology evidence="1">Multi-pass membrane protein</topology>
    </subcellularLocation>
</comment>
<dbReference type="InterPro" id="IPR007568">
    <property type="entry name" value="RTA1"/>
</dbReference>
<proteinExistence type="predicted"/>
<evidence type="ECO:0000256" key="2">
    <source>
        <dbReference type="ARBA" id="ARBA00022692"/>
    </source>
</evidence>
<keyword evidence="2 5" id="KW-0812">Transmembrane</keyword>
<reference evidence="6" key="1">
    <citation type="submission" date="2023-06" db="EMBL/GenBank/DDBJ databases">
        <title>Conoideocrella luteorostrata (Hypocreales: Clavicipitaceae), a potential biocontrol fungus for elongate hemlock scale in United States Christmas tree production areas.</title>
        <authorList>
            <person name="Barrett H."/>
            <person name="Lovett B."/>
            <person name="Macias A.M."/>
            <person name="Stajich J.E."/>
            <person name="Kasson M.T."/>
        </authorList>
    </citation>
    <scope>NUCLEOTIDE SEQUENCE</scope>
    <source>
        <strain evidence="6">ARSEF 14590</strain>
    </source>
</reference>
<dbReference type="PANTHER" id="PTHR31465:SF9">
    <property type="entry name" value="SPHINGOID LONG-CHAIN BASE TRANSPORTER RSB1"/>
    <property type="match status" value="1"/>
</dbReference>
<feature type="transmembrane region" description="Helical" evidence="5">
    <location>
        <begin position="52"/>
        <end position="74"/>
    </location>
</feature>
<keyword evidence="3 5" id="KW-1133">Transmembrane helix</keyword>
<evidence type="ECO:0000313" key="7">
    <source>
        <dbReference type="Proteomes" id="UP001251528"/>
    </source>
</evidence>
<comment type="caution">
    <text evidence="6">The sequence shown here is derived from an EMBL/GenBank/DDBJ whole genome shotgun (WGS) entry which is preliminary data.</text>
</comment>
<feature type="transmembrane region" description="Helical" evidence="5">
    <location>
        <begin position="281"/>
        <end position="299"/>
    </location>
</feature>
<dbReference type="EMBL" id="JASWJB010000030">
    <property type="protein sequence ID" value="KAK2608910.1"/>
    <property type="molecule type" value="Genomic_DNA"/>
</dbReference>
<dbReference type="GO" id="GO:0005886">
    <property type="term" value="C:plasma membrane"/>
    <property type="evidence" value="ECO:0007669"/>
    <property type="project" value="TreeGrafter"/>
</dbReference>
<dbReference type="GO" id="GO:0000324">
    <property type="term" value="C:fungal-type vacuole"/>
    <property type="evidence" value="ECO:0007669"/>
    <property type="project" value="TreeGrafter"/>
</dbReference>
<protein>
    <submittedName>
        <fullName evidence="6">Phospholipid-translocating ATPase rsb1</fullName>
    </submittedName>
</protein>
<keyword evidence="4 5" id="KW-0472">Membrane</keyword>
<feature type="transmembrane region" description="Helical" evidence="5">
    <location>
        <begin position="196"/>
        <end position="215"/>
    </location>
</feature>
<keyword evidence="7" id="KW-1185">Reference proteome</keyword>